<evidence type="ECO:0000256" key="2">
    <source>
        <dbReference type="ARBA" id="ARBA00023054"/>
    </source>
</evidence>
<dbReference type="EMBL" id="OA882255">
    <property type="protein sequence ID" value="CAD7274178.1"/>
    <property type="molecule type" value="Genomic_DNA"/>
</dbReference>
<feature type="compositionally biased region" description="Polar residues" evidence="4">
    <location>
        <begin position="252"/>
        <end position="274"/>
    </location>
</feature>
<evidence type="ECO:0000313" key="6">
    <source>
        <dbReference type="EMBL" id="CAD7274178.1"/>
    </source>
</evidence>
<dbReference type="GO" id="GO:0016887">
    <property type="term" value="F:ATP hydrolysis activity"/>
    <property type="evidence" value="ECO:0007669"/>
    <property type="project" value="InterPro"/>
</dbReference>
<dbReference type="SMART" id="SM00382">
    <property type="entry name" value="AAA"/>
    <property type="match status" value="1"/>
</dbReference>
<keyword evidence="2 3" id="KW-0175">Coiled coil</keyword>
<evidence type="ECO:0000313" key="7">
    <source>
        <dbReference type="Proteomes" id="UP000678499"/>
    </source>
</evidence>
<feature type="region of interest" description="Disordered" evidence="4">
    <location>
        <begin position="503"/>
        <end position="574"/>
    </location>
</feature>
<name>A0A7R9GAS2_9CRUS</name>
<dbReference type="FunFam" id="3.40.50.300:FF:001111">
    <property type="entry name" value="neuron navigator 2 isoform X3"/>
    <property type="match status" value="1"/>
</dbReference>
<proteinExistence type="inferred from homology"/>
<feature type="compositionally biased region" description="Polar residues" evidence="4">
    <location>
        <begin position="542"/>
        <end position="556"/>
    </location>
</feature>
<dbReference type="InterPro" id="IPR027417">
    <property type="entry name" value="P-loop_NTPase"/>
</dbReference>
<dbReference type="Pfam" id="PF00004">
    <property type="entry name" value="AAA"/>
    <property type="match status" value="1"/>
</dbReference>
<dbReference type="GO" id="GO:0005524">
    <property type="term" value="F:ATP binding"/>
    <property type="evidence" value="ECO:0007669"/>
    <property type="project" value="InterPro"/>
</dbReference>
<reference evidence="6" key="1">
    <citation type="submission" date="2020-11" db="EMBL/GenBank/DDBJ databases">
        <authorList>
            <person name="Tran Van P."/>
        </authorList>
    </citation>
    <scope>NUCLEOTIDE SEQUENCE</scope>
</reference>
<gene>
    <name evidence="6" type="ORF">NMOB1V02_LOCUS2030</name>
</gene>
<feature type="region of interest" description="Disordered" evidence="4">
    <location>
        <begin position="295"/>
        <end position="355"/>
    </location>
</feature>
<feature type="domain" description="AAA+ ATPase" evidence="5">
    <location>
        <begin position="872"/>
        <end position="1028"/>
    </location>
</feature>
<feature type="compositionally biased region" description="Basic residues" evidence="4">
    <location>
        <begin position="513"/>
        <end position="526"/>
    </location>
</feature>
<feature type="coiled-coil region" evidence="3">
    <location>
        <begin position="396"/>
        <end position="468"/>
    </location>
</feature>
<evidence type="ECO:0000256" key="3">
    <source>
        <dbReference type="SAM" id="Coils"/>
    </source>
</evidence>
<dbReference type="SUPFAM" id="SSF52540">
    <property type="entry name" value="P-loop containing nucleoside triphosphate hydrolases"/>
    <property type="match status" value="1"/>
</dbReference>
<feature type="region of interest" description="Disordered" evidence="4">
    <location>
        <begin position="671"/>
        <end position="704"/>
    </location>
</feature>
<organism evidence="6">
    <name type="scientific">Notodromas monacha</name>
    <dbReference type="NCBI Taxonomy" id="399045"/>
    <lineage>
        <taxon>Eukaryota</taxon>
        <taxon>Metazoa</taxon>
        <taxon>Ecdysozoa</taxon>
        <taxon>Arthropoda</taxon>
        <taxon>Crustacea</taxon>
        <taxon>Oligostraca</taxon>
        <taxon>Ostracoda</taxon>
        <taxon>Podocopa</taxon>
        <taxon>Podocopida</taxon>
        <taxon>Cypridocopina</taxon>
        <taxon>Cypridoidea</taxon>
        <taxon>Cyprididae</taxon>
        <taxon>Notodromas</taxon>
    </lineage>
</organism>
<dbReference type="OrthoDB" id="2161974at2759"/>
<feature type="compositionally biased region" description="Basic and acidic residues" evidence="4">
    <location>
        <begin position="29"/>
        <end position="42"/>
    </location>
</feature>
<dbReference type="Proteomes" id="UP000678499">
    <property type="component" value="Unassembled WGS sequence"/>
</dbReference>
<evidence type="ECO:0000259" key="5">
    <source>
        <dbReference type="SMART" id="SM00382"/>
    </source>
</evidence>
<dbReference type="InterPro" id="IPR057126">
    <property type="entry name" value="NAV1-like_ubiquitin-like"/>
</dbReference>
<dbReference type="InterPro" id="IPR003959">
    <property type="entry name" value="ATPase_AAA_core"/>
</dbReference>
<feature type="compositionally biased region" description="Low complexity" evidence="4">
    <location>
        <begin position="51"/>
        <end position="79"/>
    </location>
</feature>
<protein>
    <recommendedName>
        <fullName evidence="5">AAA+ ATPase domain-containing protein</fullName>
    </recommendedName>
</protein>
<dbReference type="EMBL" id="CAJPEX010000218">
    <property type="protein sequence ID" value="CAG0914330.1"/>
    <property type="molecule type" value="Genomic_DNA"/>
</dbReference>
<keyword evidence="7" id="KW-1185">Reference proteome</keyword>
<accession>A0A7R9GAS2</accession>
<dbReference type="AlphaFoldDB" id="A0A7R9GAS2"/>
<dbReference type="GO" id="GO:0022008">
    <property type="term" value="P:neurogenesis"/>
    <property type="evidence" value="ECO:0007669"/>
    <property type="project" value="InterPro"/>
</dbReference>
<dbReference type="InterPro" id="IPR039041">
    <property type="entry name" value="Nav/unc-53"/>
</dbReference>
<feature type="region of interest" description="Disordered" evidence="4">
    <location>
        <begin position="369"/>
        <end position="394"/>
    </location>
</feature>
<feature type="region of interest" description="Disordered" evidence="4">
    <location>
        <begin position="1"/>
        <end position="121"/>
    </location>
</feature>
<evidence type="ECO:0000256" key="1">
    <source>
        <dbReference type="ARBA" id="ARBA00006255"/>
    </source>
</evidence>
<feature type="compositionally biased region" description="Basic and acidic residues" evidence="4">
    <location>
        <begin position="7"/>
        <end position="19"/>
    </location>
</feature>
<feature type="region of interest" description="Disordered" evidence="4">
    <location>
        <begin position="1161"/>
        <end position="1186"/>
    </location>
</feature>
<dbReference type="Gene3D" id="3.40.50.300">
    <property type="entry name" value="P-loop containing nucleotide triphosphate hydrolases"/>
    <property type="match status" value="1"/>
</dbReference>
<feature type="region of interest" description="Disordered" evidence="4">
    <location>
        <begin position="252"/>
        <end position="277"/>
    </location>
</feature>
<dbReference type="Pfam" id="PF23092">
    <property type="entry name" value="Ubiquitin_6"/>
    <property type="match status" value="1"/>
</dbReference>
<feature type="compositionally biased region" description="Low complexity" evidence="4">
    <location>
        <begin position="503"/>
        <end position="512"/>
    </location>
</feature>
<dbReference type="InterPro" id="IPR003593">
    <property type="entry name" value="AAA+_ATPase"/>
</dbReference>
<feature type="compositionally biased region" description="Basic and acidic residues" evidence="4">
    <location>
        <begin position="343"/>
        <end position="355"/>
    </location>
</feature>
<dbReference type="PANTHER" id="PTHR12784">
    <property type="entry name" value="STEERIN"/>
    <property type="match status" value="1"/>
</dbReference>
<dbReference type="Pfam" id="PF25408">
    <property type="entry name" value="AAA_lid_NAV1"/>
    <property type="match status" value="1"/>
</dbReference>
<feature type="compositionally biased region" description="Polar residues" evidence="4">
    <location>
        <begin position="369"/>
        <end position="384"/>
    </location>
</feature>
<sequence length="1262" mass="136320">MLVEIRLGGRQDAHGRSSQEKFNIPNTSRTKEDNRPRQKMDSKSSQGVQTPSNSGVSQPSVSSKSKSKQQSYSSSYSPVKTAAVMGIPRNPETLPGSPIAGGGGGSDRPKTRVKVCGSTQTPDVDYGKPALSANVRERILANYAQSGNASGTAIMYSRRGMKTDGSLSDSNYSNYADLMSGKEYSAAGEGVYSWASRHYSAFSPAAAPFRRFGSLTEGESMESLSSTASSIAAQIQNARANSLTQTKILLQQQHQSQANAPGSPRLNRSSSARSNKSEKLYTGLSSDMMTRLSFSNASGVPGGNGGLLPGLEGNQPGSPLPGQKPGYGMSAMSVPPSPYSSGADRHGQQGSLRTDDAHGSAISLVSTGSSLYSGQQGTNTSASVSVGGDETAAPEYRRMKRELLDSQKKIHSLTTQLATNAHVVAAFEQSLSNMTQRLQQLTSNSEEKDQELNELRRTIDQLRKQSAEMGIHLPNNLSRHLSTESMSSLSSACSVASHASNASHALDSSQNHSSKKKTSNSKKKGWLRSSFSKAFGKAGASGTMSAQATPKKSLSGPSEDFSASVPGSPMMSVIHHHHHNSDANASANSSVTNPAFADSLGEENSRAMLDLKKQLREKDLILTDIRLEALTSAHQLESLKETVIRMRNEMLTLKQDNERLQRLVASKSLNASTNSLDEKERYGVRRGRSNSNAGRSDSLAESAVPQHHSYVDLVGEGKEEGQRISISVALPGDLAVKDAAEDPRKAKPEGEWFIGNIYVSGKTKWEMLDDLVGKIFKEYLFRVDPAGQLGLSENSVSSYVVGEILRDPWEGTHGEGVQQQQLPELLPCGYLVGDVQNIKLGLRDGESSVDTLVFETLTPKAVIQRYVSLLTEHRRIILSGPSGTGKSYLARKLAEYLVRRSGVVRTADSIATFSVDEKSAGELQAYLMHLADQCESANGAGDLLPRVIILDNLHRAGSLSDVFSGFLNSANARCPTIIGTMSQTATTNTTNLQLHHNFRWILCANHMEPVSGFLARHLRRRLIESEVKAGSKNPEMSRVLDWVARVWSHVNKFLETHASSDVTLGPRLFLSCPLDVESSRVWFTDLWNYSIVPYAINAVKEGLQLYGKKSLGNVNGSSSSNSCRGWEDPATWVLQTWPWTRPPSLDASLIRIRPEDVGFTSVTHRRHSASTAASTSGHGQSDIMTSSTHSAGSLMVLDEDDDGFRIGPDESESDPLVKMLRKLQAAAADASVGDPKNTLVSAEETLEVIRVNNGRRANSESN</sequence>
<feature type="coiled-coil region" evidence="3">
    <location>
        <begin position="636"/>
        <end position="663"/>
    </location>
</feature>
<comment type="similarity">
    <text evidence="1">Belongs to the Nav/unc-53 family.</text>
</comment>
<evidence type="ECO:0000256" key="4">
    <source>
        <dbReference type="SAM" id="MobiDB-lite"/>
    </source>
</evidence>
<dbReference type="InterPro" id="IPR057568">
    <property type="entry name" value="CortBP2_NAV1-like_AAA_lid"/>
</dbReference>
<dbReference type="PANTHER" id="PTHR12784:SF28">
    <property type="entry name" value="PROTEIN SICKIE"/>
    <property type="match status" value="1"/>
</dbReference>
<feature type="compositionally biased region" description="Low complexity" evidence="4">
    <location>
        <begin position="1169"/>
        <end position="1179"/>
    </location>
</feature>